<dbReference type="CDD" id="cd07033">
    <property type="entry name" value="TPP_PYR_DXS_TK_like"/>
    <property type="match status" value="1"/>
</dbReference>
<dbReference type="InterPro" id="IPR029061">
    <property type="entry name" value="THDP-binding"/>
</dbReference>
<dbReference type="InterPro" id="IPR020826">
    <property type="entry name" value="Transketolase_BS"/>
</dbReference>
<accession>A0A239EKP2</accession>
<organism evidence="22 23">
    <name type="scientific">Antarctobacter heliothermus</name>
    <dbReference type="NCBI Taxonomy" id="74033"/>
    <lineage>
        <taxon>Bacteria</taxon>
        <taxon>Pseudomonadati</taxon>
        <taxon>Pseudomonadota</taxon>
        <taxon>Alphaproteobacteria</taxon>
        <taxon>Rhodobacterales</taxon>
        <taxon>Roseobacteraceae</taxon>
        <taxon>Antarctobacter</taxon>
    </lineage>
</organism>
<dbReference type="Pfam" id="PF02779">
    <property type="entry name" value="Transket_pyr"/>
    <property type="match status" value="1"/>
</dbReference>
<evidence type="ECO:0000256" key="5">
    <source>
        <dbReference type="ARBA" id="ARBA00005215"/>
    </source>
</evidence>
<feature type="binding site" evidence="19">
    <location>
        <position position="220"/>
    </location>
    <ligand>
        <name>Mg(2+)</name>
        <dbReference type="ChEBI" id="CHEBI:18420"/>
    </ligand>
</feature>
<evidence type="ECO:0000256" key="19">
    <source>
        <dbReference type="PIRSR" id="PIRSR605478-4"/>
    </source>
</evidence>
<evidence type="ECO:0000256" key="9">
    <source>
        <dbReference type="ARBA" id="ARBA00022679"/>
    </source>
</evidence>
<feature type="binding site" evidence="18">
    <location>
        <begin position="152"/>
        <end position="154"/>
    </location>
    <ligand>
        <name>thiamine diphosphate</name>
        <dbReference type="ChEBI" id="CHEBI:58937"/>
    </ligand>
</feature>
<gene>
    <name evidence="22" type="ORF">SAMN04488078_101580</name>
</gene>
<evidence type="ECO:0000256" key="15">
    <source>
        <dbReference type="NCBIfam" id="TIGR00232"/>
    </source>
</evidence>
<feature type="binding site" evidence="19">
    <location>
        <position position="190"/>
    </location>
    <ligand>
        <name>Mg(2+)</name>
        <dbReference type="ChEBI" id="CHEBI:18420"/>
    </ligand>
</feature>
<comment type="cofactor">
    <cofactor evidence="3">
        <name>Co(2+)</name>
        <dbReference type="ChEBI" id="CHEBI:48828"/>
    </cofactor>
</comment>
<evidence type="ECO:0000256" key="12">
    <source>
        <dbReference type="ARBA" id="ARBA00022842"/>
    </source>
</evidence>
<dbReference type="NCBIfam" id="TIGR00232">
    <property type="entry name" value="tktlase_bact"/>
    <property type="match status" value="1"/>
</dbReference>
<feature type="binding site" evidence="18">
    <location>
        <position position="103"/>
    </location>
    <ligand>
        <name>thiamine diphosphate</name>
        <dbReference type="ChEBI" id="CHEBI:58937"/>
    </ligand>
</feature>
<comment type="cofactor">
    <cofactor evidence="18">
        <name>thiamine diphosphate</name>
        <dbReference type="ChEBI" id="CHEBI:58937"/>
    </cofactor>
    <text evidence="18">Binds 1 thiamine pyrophosphate per subunit. During the reaction, the substrate forms a covalent intermediate with the cofactor.</text>
</comment>
<dbReference type="Gene3D" id="3.40.50.970">
    <property type="match status" value="2"/>
</dbReference>
<dbReference type="InterPro" id="IPR005475">
    <property type="entry name" value="Transketolase-like_Pyr-bd"/>
</dbReference>
<feature type="binding site" evidence="18">
    <location>
        <position position="220"/>
    </location>
    <ligand>
        <name>thiamine diphosphate</name>
        <dbReference type="ChEBI" id="CHEBI:58937"/>
    </ligand>
</feature>
<name>A0A239EKP2_9RHOB</name>
<evidence type="ECO:0000256" key="1">
    <source>
        <dbReference type="ARBA" id="ARBA00001913"/>
    </source>
</evidence>
<evidence type="ECO:0000313" key="23">
    <source>
        <dbReference type="Proteomes" id="UP000198440"/>
    </source>
</evidence>
<feature type="domain" description="Transketolase-like pyrimidine-binding" evidence="21">
    <location>
        <begin position="385"/>
        <end position="556"/>
    </location>
</feature>
<protein>
    <recommendedName>
        <fullName evidence="8 15">Transketolase</fullName>
        <ecNumber evidence="8 15">2.2.1.1</ecNumber>
    </recommendedName>
</protein>
<dbReference type="InterPro" id="IPR055152">
    <property type="entry name" value="Transketolase-like_C_2"/>
</dbReference>
<keyword evidence="12 19" id="KW-0460">Magnesium</keyword>
<evidence type="ECO:0000256" key="17">
    <source>
        <dbReference type="PIRSR" id="PIRSR605478-2"/>
    </source>
</evidence>
<dbReference type="Pfam" id="PF00456">
    <property type="entry name" value="Transketolase_N"/>
    <property type="match status" value="1"/>
</dbReference>
<keyword evidence="9" id="KW-0808">Transferase</keyword>
<comment type="cofactor">
    <cofactor evidence="2">
        <name>Mn(2+)</name>
        <dbReference type="ChEBI" id="CHEBI:29035"/>
    </cofactor>
</comment>
<feature type="binding site" evidence="19">
    <location>
        <position position="222"/>
    </location>
    <ligand>
        <name>Mg(2+)</name>
        <dbReference type="ChEBI" id="CHEBI:18420"/>
    </ligand>
</feature>
<evidence type="ECO:0000256" key="10">
    <source>
        <dbReference type="ARBA" id="ARBA00022723"/>
    </source>
</evidence>
<feature type="binding site" evidence="17">
    <location>
        <position position="551"/>
    </location>
    <ligand>
        <name>substrate</name>
    </ligand>
</feature>
<dbReference type="SMART" id="SM00861">
    <property type="entry name" value="Transket_pyr"/>
    <property type="match status" value="1"/>
</dbReference>
<dbReference type="PANTHER" id="PTHR43522">
    <property type="entry name" value="TRANSKETOLASE"/>
    <property type="match status" value="1"/>
</dbReference>
<dbReference type="Pfam" id="PF22613">
    <property type="entry name" value="Transketolase_C_1"/>
    <property type="match status" value="1"/>
</dbReference>
<dbReference type="EMBL" id="FZON01000015">
    <property type="protein sequence ID" value="SNS45129.1"/>
    <property type="molecule type" value="Genomic_DNA"/>
</dbReference>
<feature type="binding site" evidence="17">
    <location>
        <position position="500"/>
    </location>
    <ligand>
        <name>substrate</name>
    </ligand>
</feature>
<evidence type="ECO:0000256" key="11">
    <source>
        <dbReference type="ARBA" id="ARBA00022837"/>
    </source>
</evidence>
<dbReference type="PROSITE" id="PS00802">
    <property type="entry name" value="TRANSKETOLASE_2"/>
    <property type="match status" value="1"/>
</dbReference>
<dbReference type="InterPro" id="IPR033247">
    <property type="entry name" value="Transketolase_fam"/>
</dbReference>
<dbReference type="EC" id="2.2.1.1" evidence="8 15"/>
<dbReference type="FunFam" id="3.40.50.920:FF:000003">
    <property type="entry name" value="Transketolase"/>
    <property type="match status" value="1"/>
</dbReference>
<evidence type="ECO:0000259" key="21">
    <source>
        <dbReference type="SMART" id="SM00861"/>
    </source>
</evidence>
<reference evidence="22 23" key="1">
    <citation type="submission" date="2017-06" db="EMBL/GenBank/DDBJ databases">
        <authorList>
            <person name="Kim H.J."/>
            <person name="Triplett B.A."/>
        </authorList>
    </citation>
    <scope>NUCLEOTIDE SEQUENCE [LARGE SCALE GENOMIC DNA]</scope>
    <source>
        <strain evidence="22 23">DSM 11445</strain>
    </source>
</reference>
<evidence type="ECO:0000256" key="20">
    <source>
        <dbReference type="PIRSR" id="PIRSR605478-5"/>
    </source>
</evidence>
<feature type="binding site" evidence="18">
    <location>
        <position position="293"/>
    </location>
    <ligand>
        <name>thiamine diphosphate</name>
        <dbReference type="ChEBI" id="CHEBI:58937"/>
    </ligand>
</feature>
<dbReference type="InterPro" id="IPR005474">
    <property type="entry name" value="Transketolase_N"/>
</dbReference>
<comment type="subunit">
    <text evidence="7">Homodimer.</text>
</comment>
<feature type="binding site" evidence="18">
    <location>
        <position position="191"/>
    </location>
    <ligand>
        <name>thiamine diphosphate</name>
        <dbReference type="ChEBI" id="CHEBI:58937"/>
    </ligand>
</feature>
<comment type="pathway">
    <text evidence="4">Carbohydrate degradation; pentose phosphate pathway.</text>
</comment>
<dbReference type="FunFam" id="3.40.50.970:FF:000045">
    <property type="entry name" value="Transketolase"/>
    <property type="match status" value="1"/>
</dbReference>
<evidence type="ECO:0000256" key="3">
    <source>
        <dbReference type="ARBA" id="ARBA00001941"/>
    </source>
</evidence>
<feature type="binding site" evidence="17">
    <location>
        <position position="492"/>
    </location>
    <ligand>
        <name>substrate</name>
    </ligand>
</feature>
<comment type="similarity">
    <text evidence="6">Belongs to the transketolase family.</text>
</comment>
<evidence type="ECO:0000256" key="18">
    <source>
        <dbReference type="PIRSR" id="PIRSR605478-3"/>
    </source>
</evidence>
<dbReference type="GO" id="GO:0005829">
    <property type="term" value="C:cytosol"/>
    <property type="evidence" value="ECO:0007669"/>
    <property type="project" value="TreeGrafter"/>
</dbReference>
<comment type="cofactor">
    <cofactor evidence="1">
        <name>Ca(2+)</name>
        <dbReference type="ChEBI" id="CHEBI:29108"/>
    </cofactor>
</comment>
<feature type="binding site" evidence="17">
    <location>
        <position position="293"/>
    </location>
    <ligand>
        <name>substrate</name>
    </ligand>
</feature>
<dbReference type="SUPFAM" id="SSF52922">
    <property type="entry name" value="TK C-terminal domain-like"/>
    <property type="match status" value="1"/>
</dbReference>
<dbReference type="CDD" id="cd02012">
    <property type="entry name" value="TPP_TK"/>
    <property type="match status" value="1"/>
</dbReference>
<keyword evidence="11" id="KW-0106">Calcium</keyword>
<dbReference type="GO" id="GO:0004802">
    <property type="term" value="F:transketolase activity"/>
    <property type="evidence" value="ECO:0007669"/>
    <property type="project" value="UniProtKB-UniRule"/>
</dbReference>
<evidence type="ECO:0000313" key="22">
    <source>
        <dbReference type="EMBL" id="SNS45129.1"/>
    </source>
</evidence>
<dbReference type="SUPFAM" id="SSF52518">
    <property type="entry name" value="Thiamin diphosphate-binding fold (THDP-binding)"/>
    <property type="match status" value="2"/>
</dbReference>
<evidence type="ECO:0000256" key="16">
    <source>
        <dbReference type="PIRSR" id="PIRSR605478-1"/>
    </source>
</evidence>
<sequence>MRGAAHRLHFAAWLLLTRQNPQPEDRNPVDIQELRTRNPDHWMRATAIRALALDAVAAANSGHSGMPIGMADVATVLFSKHLKFDAAQPEWADRDRFILSAGHGSMLLYALLYLCGDAEITLEQVKNFRQLGAKTAGHPENFLAKAIETTTGPLGQGIANSVGFAIAEENLRARFGRKLIDHHTYVIAGDGCLMEGVSHEAIGLAGRLELGHLIVFWDNNDITIDGKVSLSDRTDQVARFKSSGWHVQEIDGHDPEAIDAAIVAAKKTDQPSMIACKSHIALGHAAQDTSKGHGALTNDDQNNAAKAAWGWTSAPFDIPAEIKSWWEAAGSRGAADRTEWETRLGDMSATRQAEFTRVMSGETPKKLSAVIKALKKQVSETAPKVATRKASEMALEVINPVMPETLGGSADLTGSNNTLTGDLGVFDTDNRKGRYIYYGIREHGMASAMNGMALHGGVRPYGGTFMAFTDYARPAMRLAALMQTPTVFVMTHDSIGLGEDGPTHQPVEHLAISRATPNMLVFRPADTVETAEAWEIALRQTGTPSVLSLTRQGLPTVRLEHKNANLTEKGAYVLADAEGKRQAILMATGSEVSIAMAARDLLQAEGIGTRVVSMPCWELFEAQDESYRRRVLPGGPVRVAVEAAVRFGWDHWLFGERGKRDKGAFVGMPGFGASAPAEELFKHFGITAEAVAEKVKEML</sequence>
<dbReference type="AlphaFoldDB" id="A0A239EKP2"/>
<feature type="binding site" evidence="17">
    <location>
        <position position="388"/>
    </location>
    <ligand>
        <name>substrate</name>
    </ligand>
</feature>
<evidence type="ECO:0000256" key="8">
    <source>
        <dbReference type="ARBA" id="ARBA00013152"/>
    </source>
</evidence>
<evidence type="ECO:0000256" key="6">
    <source>
        <dbReference type="ARBA" id="ARBA00007131"/>
    </source>
</evidence>
<evidence type="ECO:0000256" key="13">
    <source>
        <dbReference type="ARBA" id="ARBA00023052"/>
    </source>
</evidence>
<feature type="binding site" evidence="17">
    <location>
        <position position="504"/>
    </location>
    <ligand>
        <name>substrate</name>
    </ligand>
</feature>
<feature type="site" description="Important for catalytic activity" evidence="20">
    <location>
        <position position="63"/>
    </location>
</feature>
<dbReference type="Gene3D" id="3.40.50.920">
    <property type="match status" value="1"/>
</dbReference>
<dbReference type="FunFam" id="3.40.50.970:FF:000004">
    <property type="entry name" value="Transketolase"/>
    <property type="match status" value="1"/>
</dbReference>
<comment type="cofactor">
    <cofactor evidence="19">
        <name>Mg(2+)</name>
        <dbReference type="ChEBI" id="CHEBI:18420"/>
    </cofactor>
    <text evidence="19">Binds 1 Mg(2+) ion per subunit. Can also utilize other divalent metal cations, such as Ca(2+), Mn(2+) and Co(2+).</text>
</comment>
<keyword evidence="10 19" id="KW-0479">Metal-binding</keyword>
<dbReference type="GO" id="GO:0046872">
    <property type="term" value="F:metal ion binding"/>
    <property type="evidence" value="ECO:0007669"/>
    <property type="project" value="UniProtKB-KW"/>
</dbReference>
<evidence type="ECO:0000256" key="2">
    <source>
        <dbReference type="ARBA" id="ARBA00001936"/>
    </source>
</evidence>
<evidence type="ECO:0000256" key="7">
    <source>
        <dbReference type="ARBA" id="ARBA00011738"/>
    </source>
</evidence>
<keyword evidence="13 18" id="KW-0786">Thiamine pyrophosphate</keyword>
<dbReference type="Proteomes" id="UP000198440">
    <property type="component" value="Unassembled WGS sequence"/>
</dbReference>
<dbReference type="PANTHER" id="PTHR43522:SF2">
    <property type="entry name" value="TRANSKETOLASE 1-RELATED"/>
    <property type="match status" value="1"/>
</dbReference>
<dbReference type="GO" id="GO:0006098">
    <property type="term" value="P:pentose-phosphate shunt"/>
    <property type="evidence" value="ECO:0007669"/>
    <property type="project" value="TreeGrafter"/>
</dbReference>
<evidence type="ECO:0000256" key="14">
    <source>
        <dbReference type="ARBA" id="ARBA00049473"/>
    </source>
</evidence>
<feature type="active site" description="Proton donor" evidence="16">
    <location>
        <position position="442"/>
    </location>
</feature>
<proteinExistence type="inferred from homology"/>
<comment type="pathway">
    <text evidence="5">Carbohydrate biosynthesis; Calvin cycle.</text>
</comment>
<dbReference type="InterPro" id="IPR005478">
    <property type="entry name" value="Transketolase_bac-like"/>
</dbReference>
<feature type="binding site" evidence="18">
    <location>
        <position position="468"/>
    </location>
    <ligand>
        <name>thiamine diphosphate</name>
        <dbReference type="ChEBI" id="CHEBI:58937"/>
    </ligand>
</feature>
<feature type="binding site" evidence="17">
    <location>
        <position position="63"/>
    </location>
    <ligand>
        <name>substrate</name>
    </ligand>
</feature>
<feature type="site" description="Important for catalytic activity" evidence="20">
    <location>
        <position position="293"/>
    </location>
</feature>
<comment type="catalytic activity">
    <reaction evidence="14">
        <text>D-sedoheptulose 7-phosphate + D-glyceraldehyde 3-phosphate = aldehydo-D-ribose 5-phosphate + D-xylulose 5-phosphate</text>
        <dbReference type="Rhea" id="RHEA:10508"/>
        <dbReference type="ChEBI" id="CHEBI:57483"/>
        <dbReference type="ChEBI" id="CHEBI:57737"/>
        <dbReference type="ChEBI" id="CHEBI:58273"/>
        <dbReference type="ChEBI" id="CHEBI:59776"/>
        <dbReference type="EC" id="2.2.1.1"/>
    </reaction>
</comment>
<evidence type="ECO:0000256" key="4">
    <source>
        <dbReference type="ARBA" id="ARBA00004959"/>
    </source>
</evidence>
<feature type="binding site" evidence="17">
    <location>
        <position position="415"/>
    </location>
    <ligand>
        <name>substrate</name>
    </ligand>
</feature>
<dbReference type="InterPro" id="IPR009014">
    <property type="entry name" value="Transketo_C/PFOR_II"/>
</dbReference>